<evidence type="ECO:0000256" key="6">
    <source>
        <dbReference type="RuleBase" id="RU000320"/>
    </source>
</evidence>
<evidence type="ECO:0000256" key="1">
    <source>
        <dbReference type="ARBA" id="ARBA00004127"/>
    </source>
</evidence>
<dbReference type="GO" id="GO:0048038">
    <property type="term" value="F:quinone binding"/>
    <property type="evidence" value="ECO:0007669"/>
    <property type="project" value="UniProtKB-KW"/>
</dbReference>
<feature type="domain" description="NADH:quinone oxidoreductase/Mrp antiporter transmembrane" evidence="7">
    <location>
        <begin position="130"/>
        <end position="432"/>
    </location>
</feature>
<organism evidence="8 9">
    <name type="scientific">Oxalobacter vibrioformis</name>
    <dbReference type="NCBI Taxonomy" id="933080"/>
    <lineage>
        <taxon>Bacteria</taxon>
        <taxon>Pseudomonadati</taxon>
        <taxon>Pseudomonadota</taxon>
        <taxon>Betaproteobacteria</taxon>
        <taxon>Burkholderiales</taxon>
        <taxon>Oxalobacteraceae</taxon>
        <taxon>Oxalobacter</taxon>
    </lineage>
</organism>
<evidence type="ECO:0000313" key="8">
    <source>
        <dbReference type="EMBL" id="WAW10809.1"/>
    </source>
</evidence>
<feature type="transmembrane region" description="Helical" evidence="5">
    <location>
        <begin position="417"/>
        <end position="439"/>
    </location>
</feature>
<keyword evidence="3 5" id="KW-1133">Transmembrane helix</keyword>
<dbReference type="InterPro" id="IPR010096">
    <property type="entry name" value="NADH-Q_OxRdtase_suN/2"/>
</dbReference>
<keyword evidence="4 5" id="KW-0472">Membrane</keyword>
<accession>A0A9E9M092</accession>
<gene>
    <name evidence="5 8" type="primary">nuoN</name>
    <name evidence="8" type="ORF">NB640_03950</name>
</gene>
<feature type="transmembrane region" description="Helical" evidence="5">
    <location>
        <begin position="76"/>
        <end position="93"/>
    </location>
</feature>
<dbReference type="EC" id="7.1.1.-" evidence="5"/>
<dbReference type="PANTHER" id="PTHR22773">
    <property type="entry name" value="NADH DEHYDROGENASE"/>
    <property type="match status" value="1"/>
</dbReference>
<keyword evidence="5" id="KW-0830">Ubiquinone</keyword>
<feature type="transmembrane region" description="Helical" evidence="5">
    <location>
        <begin position="105"/>
        <end position="126"/>
    </location>
</feature>
<keyword evidence="9" id="KW-1185">Reference proteome</keyword>
<dbReference type="GO" id="GO:0005886">
    <property type="term" value="C:plasma membrane"/>
    <property type="evidence" value="ECO:0007669"/>
    <property type="project" value="UniProtKB-SubCell"/>
</dbReference>
<feature type="transmembrane region" description="Helical" evidence="5">
    <location>
        <begin position="382"/>
        <end position="405"/>
    </location>
</feature>
<comment type="function">
    <text evidence="5">NDH-1 shuttles electrons from NADH, via FMN and iron-sulfur (Fe-S) centers, to quinones in the respiratory chain. The immediate electron acceptor for the enzyme in this species is believed to be ubiquinone. Couples the redox reaction to proton translocation (for every two electrons transferred, four hydrogen ions are translocated across the cytoplasmic membrane), and thus conserves the redox energy in a proton gradient.</text>
</comment>
<feature type="transmembrane region" description="Helical" evidence="5">
    <location>
        <begin position="163"/>
        <end position="187"/>
    </location>
</feature>
<dbReference type="Pfam" id="PF00361">
    <property type="entry name" value="Proton_antipo_M"/>
    <property type="match status" value="1"/>
</dbReference>
<dbReference type="GO" id="GO:0012505">
    <property type="term" value="C:endomembrane system"/>
    <property type="evidence" value="ECO:0007669"/>
    <property type="project" value="UniProtKB-SubCell"/>
</dbReference>
<comment type="subcellular location">
    <subcellularLocation>
        <location evidence="5">Cell membrane</location>
        <topology evidence="5">Multi-pass membrane protein</topology>
    </subcellularLocation>
    <subcellularLocation>
        <location evidence="1">Endomembrane system</location>
        <topology evidence="1">Multi-pass membrane protein</topology>
    </subcellularLocation>
    <subcellularLocation>
        <location evidence="6">Membrane</location>
        <topology evidence="6">Multi-pass membrane protein</topology>
    </subcellularLocation>
</comment>
<evidence type="ECO:0000259" key="7">
    <source>
        <dbReference type="Pfam" id="PF00361"/>
    </source>
</evidence>
<dbReference type="EMBL" id="CP098242">
    <property type="protein sequence ID" value="WAW10809.1"/>
    <property type="molecule type" value="Genomic_DNA"/>
</dbReference>
<evidence type="ECO:0000256" key="5">
    <source>
        <dbReference type="HAMAP-Rule" id="MF_00445"/>
    </source>
</evidence>
<dbReference type="GO" id="GO:0050136">
    <property type="term" value="F:NADH dehydrogenase (quinone) (non-electrogenic) activity"/>
    <property type="evidence" value="ECO:0007669"/>
    <property type="project" value="UniProtKB-UniRule"/>
</dbReference>
<comment type="catalytic activity">
    <reaction evidence="5">
        <text>a quinone + NADH + 5 H(+)(in) = a quinol + NAD(+) + 4 H(+)(out)</text>
        <dbReference type="Rhea" id="RHEA:57888"/>
        <dbReference type="ChEBI" id="CHEBI:15378"/>
        <dbReference type="ChEBI" id="CHEBI:24646"/>
        <dbReference type="ChEBI" id="CHEBI:57540"/>
        <dbReference type="ChEBI" id="CHEBI:57945"/>
        <dbReference type="ChEBI" id="CHEBI:132124"/>
    </reaction>
</comment>
<feature type="transmembrane region" description="Helical" evidence="5">
    <location>
        <begin position="207"/>
        <end position="232"/>
    </location>
</feature>
<evidence type="ECO:0000313" key="9">
    <source>
        <dbReference type="Proteomes" id="UP001156215"/>
    </source>
</evidence>
<evidence type="ECO:0000256" key="2">
    <source>
        <dbReference type="ARBA" id="ARBA00022692"/>
    </source>
</evidence>
<keyword evidence="5" id="KW-0813">Transport</keyword>
<dbReference type="Proteomes" id="UP001156215">
    <property type="component" value="Chromosome"/>
</dbReference>
<feature type="transmembrane region" description="Helical" evidence="5">
    <location>
        <begin position="277"/>
        <end position="296"/>
    </location>
</feature>
<evidence type="ECO:0000256" key="4">
    <source>
        <dbReference type="ARBA" id="ARBA00023136"/>
    </source>
</evidence>
<reference evidence="8" key="1">
    <citation type="journal article" date="2022" name="Front. Microbiol.">
        <title>New perspectives on an old grouping: The genomic and phenotypic variability of Oxalobacter formigenes and the implications for calcium oxalate stone prevention.</title>
        <authorList>
            <person name="Chmiel J.A."/>
            <person name="Carr C."/>
            <person name="Stuivenberg G.A."/>
            <person name="Venema R."/>
            <person name="Chanyi R.M."/>
            <person name="Al K.F."/>
            <person name="Giguere D."/>
            <person name="Say H."/>
            <person name="Akouris P.P."/>
            <person name="Dominguez Romero S.A."/>
            <person name="Kwong A."/>
            <person name="Tai V."/>
            <person name="Koval S.F."/>
            <person name="Razvi H."/>
            <person name="Bjazevic J."/>
            <person name="Burton J.P."/>
        </authorList>
    </citation>
    <scope>NUCLEOTIDE SEQUENCE</scope>
    <source>
        <strain evidence="8">WoOx3</strain>
    </source>
</reference>
<dbReference type="PRINTS" id="PR01434">
    <property type="entry name" value="NADHDHGNASE5"/>
</dbReference>
<proteinExistence type="inferred from homology"/>
<dbReference type="NCBIfam" id="NF004442">
    <property type="entry name" value="PRK05777.1-5"/>
    <property type="match status" value="1"/>
</dbReference>
<keyword evidence="5" id="KW-1003">Cell membrane</keyword>
<keyword evidence="5" id="KW-1278">Translocase</keyword>
<feature type="transmembrane region" description="Helical" evidence="5">
    <location>
        <begin position="303"/>
        <end position="324"/>
    </location>
</feature>
<feature type="transmembrane region" description="Helical" evidence="5">
    <location>
        <begin position="36"/>
        <end position="56"/>
    </location>
</feature>
<sequence length="509" mass="55526">MNDMNLALAYPEIILLVCALGILVVDMYLPQKRRAVTWGLSLAAVVLCALPCFHLLPVSEVTYTFSGMFVSDPLSRMLKLCTCLAMFVTLVYSRRYIDERRMTGGFIGGEFYVLALFSLLGQMIVISGANFLVLYLGIELMSLPLYALTAMRRNDVRVSEAAIKYFILGMLGSGFLLYGISMLYGATGSLDFADILKACVSGEINETVLVFGVVFVVAGMAFKLGVAPFHMWVPDVYEGAPSSVTLLIGGLPKLTAFALFFRVLVEGMWPLVISWQQMLIVMAVLSMAIGNIIALRQTNLKRMLAYSGIAHGGFTLLGMLSGVFDGAVLQHTIDGWSAALFYTLAYVLVFSGAFGVMLAMARAGFEAELLDDMRGLNKRSPWLAFMMLLFMLSMTGLPPLIGFYAKLSVLEAVVGAGRIWLAVIAIVLSVIGAFYYLNVVRLMYFDAPSDSEKIVMSGEVRVMLVLNGLAVLLLGVFPGGLMSWCESVIYRALSHSLSEGVIITVLSYP</sequence>
<dbReference type="GO" id="GO:0042773">
    <property type="term" value="P:ATP synthesis coupled electron transport"/>
    <property type="evidence" value="ECO:0007669"/>
    <property type="project" value="InterPro"/>
</dbReference>
<dbReference type="AlphaFoldDB" id="A0A9E9M092"/>
<feature type="transmembrane region" description="Helical" evidence="5">
    <location>
        <begin position="244"/>
        <end position="265"/>
    </location>
</feature>
<feature type="transmembrane region" description="Helical" evidence="5">
    <location>
        <begin position="132"/>
        <end position="151"/>
    </location>
</feature>
<dbReference type="GO" id="GO:0008137">
    <property type="term" value="F:NADH dehydrogenase (ubiquinone) activity"/>
    <property type="evidence" value="ECO:0007669"/>
    <property type="project" value="InterPro"/>
</dbReference>
<feature type="transmembrane region" description="Helical" evidence="5">
    <location>
        <begin position="6"/>
        <end position="29"/>
    </location>
</feature>
<evidence type="ECO:0000256" key="3">
    <source>
        <dbReference type="ARBA" id="ARBA00022989"/>
    </source>
</evidence>
<dbReference type="HAMAP" id="MF_00445">
    <property type="entry name" value="NDH1_NuoN_1"/>
    <property type="match status" value="1"/>
</dbReference>
<dbReference type="NCBIfam" id="TIGR01770">
    <property type="entry name" value="NDH_I_N"/>
    <property type="match status" value="1"/>
</dbReference>
<dbReference type="RefSeq" id="WP_269309874.1">
    <property type="nucleotide sequence ID" value="NZ_CP098242.1"/>
</dbReference>
<comment type="similarity">
    <text evidence="5">Belongs to the complex I subunit 2 family.</text>
</comment>
<feature type="transmembrane region" description="Helical" evidence="5">
    <location>
        <begin position="336"/>
        <end position="361"/>
    </location>
</feature>
<keyword evidence="2 5" id="KW-0812">Transmembrane</keyword>
<feature type="transmembrane region" description="Helical" evidence="5">
    <location>
        <begin position="460"/>
        <end position="482"/>
    </location>
</feature>
<name>A0A9E9M092_9BURK</name>
<keyword evidence="8" id="KW-0560">Oxidoreductase</keyword>
<keyword evidence="5" id="KW-0520">NAD</keyword>
<protein>
    <recommendedName>
        <fullName evidence="5">NADH-quinone oxidoreductase subunit N</fullName>
        <ecNumber evidence="5">7.1.1.-</ecNumber>
    </recommendedName>
    <alternativeName>
        <fullName evidence="5">NADH dehydrogenase I subunit N</fullName>
    </alternativeName>
    <alternativeName>
        <fullName evidence="5">NDH-1 subunit N</fullName>
    </alternativeName>
</protein>
<keyword evidence="5" id="KW-0874">Quinone</keyword>
<comment type="subunit">
    <text evidence="5">NDH-1 is composed of 14 different subunits. Subunits NuoA, H, J, K, L, M, N constitute the membrane sector of the complex.</text>
</comment>
<dbReference type="InterPro" id="IPR001750">
    <property type="entry name" value="ND/Mrp_TM"/>
</dbReference>
<dbReference type="KEGG" id="ovb:NB640_03950"/>